<dbReference type="InterPro" id="IPR001264">
    <property type="entry name" value="Glyco_trans_51"/>
</dbReference>
<comment type="caution">
    <text evidence="4">The sequence shown here is derived from an EMBL/GenBank/DDBJ whole genome shotgun (WGS) entry which is preliminary data.</text>
</comment>
<dbReference type="Gene3D" id="1.10.3810.10">
    <property type="entry name" value="Biosynthetic peptidoglycan transglycosylase-like"/>
    <property type="match status" value="1"/>
</dbReference>
<proteinExistence type="predicted"/>
<reference evidence="4 5" key="1">
    <citation type="submission" date="2024-06" db="EMBL/GenBank/DDBJ databases">
        <title>Sorghum-associated microbial communities from plants grown in Nebraska, USA.</title>
        <authorList>
            <person name="Schachtman D."/>
        </authorList>
    </citation>
    <scope>NUCLEOTIDE SEQUENCE [LARGE SCALE GENOMIC DNA]</scope>
    <source>
        <strain evidence="4 5">2709</strain>
    </source>
</reference>
<dbReference type="InterPro" id="IPR050396">
    <property type="entry name" value="Glycosyltr_51/Transpeptidase"/>
</dbReference>
<dbReference type="Proteomes" id="UP001549320">
    <property type="component" value="Unassembled WGS sequence"/>
</dbReference>
<dbReference type="RefSeq" id="WP_354442745.1">
    <property type="nucleotide sequence ID" value="NZ_JBEPSH010000003.1"/>
</dbReference>
<keyword evidence="2 4" id="KW-0808">Transferase</keyword>
<keyword evidence="4" id="KW-0328">Glycosyltransferase</keyword>
<dbReference type="GO" id="GO:0016757">
    <property type="term" value="F:glycosyltransferase activity"/>
    <property type="evidence" value="ECO:0007669"/>
    <property type="project" value="UniProtKB-KW"/>
</dbReference>
<evidence type="ECO:0000256" key="2">
    <source>
        <dbReference type="ARBA" id="ARBA00022679"/>
    </source>
</evidence>
<dbReference type="PANTHER" id="PTHR32282">
    <property type="entry name" value="BINDING PROTEIN TRANSPEPTIDASE, PUTATIVE-RELATED"/>
    <property type="match status" value="1"/>
</dbReference>
<feature type="domain" description="Glycosyl transferase family 51" evidence="3">
    <location>
        <begin position="260"/>
        <end position="396"/>
    </location>
</feature>
<dbReference type="EC" id="3.4.16.4" evidence="4"/>
<organism evidence="4 5">
    <name type="scientific">Ottowia thiooxydans</name>
    <dbReference type="NCBI Taxonomy" id="219182"/>
    <lineage>
        <taxon>Bacteria</taxon>
        <taxon>Pseudomonadati</taxon>
        <taxon>Pseudomonadota</taxon>
        <taxon>Betaproteobacteria</taxon>
        <taxon>Burkholderiales</taxon>
        <taxon>Comamonadaceae</taxon>
        <taxon>Ottowia</taxon>
    </lineage>
</organism>
<keyword evidence="4" id="KW-0378">Hydrolase</keyword>
<dbReference type="InterPro" id="IPR036950">
    <property type="entry name" value="PBP_transglycosylase"/>
</dbReference>
<name>A0ABV2Q6M4_9BURK</name>
<keyword evidence="5" id="KW-1185">Reference proteome</keyword>
<dbReference type="SUPFAM" id="SSF53955">
    <property type="entry name" value="Lysozyme-like"/>
    <property type="match status" value="1"/>
</dbReference>
<sequence length="438" mass="47922">MKNQVAIDHGRPRWGLVLACSILFPALLLALLWSTARMALAPQTNEWSVRVGRGPFQLEASVPQLVWLATTPWIGQALDGVRVPTRIGFMTLGWKPADMEQREPVFILHCEPCTLPVPAAVGKGRLRVPAARIALSRGQGPGRLQGQLLLASESPKGEKEIIQAQWQADRSGSGWEVLMQWPEAPARHWAALLAPGLSELKVARIDGSVSATARIQLPSGRFELTPRVQGLSVSGLGTEAWAHARSSCGPIENYRARGWLARSVLAAEDQRFYEHPGYDMDELENSLAINETQSVVRRGGSTLTQQVAKLMVAGGERTLTRKVRELLYAVEMEQTLGKARILQLYLNLAPWGHTAEGQLVCGADAAARHYFGLPAAQLSPRQAVTLAAILRNPAHEANASRLLWVAEQVRGVPRPEQRALAQELRVRALAELNVSEKG</sequence>
<accession>A0ABV2Q6M4</accession>
<keyword evidence="4" id="KW-0645">Protease</keyword>
<evidence type="ECO:0000313" key="4">
    <source>
        <dbReference type="EMBL" id="MET4576680.1"/>
    </source>
</evidence>
<keyword evidence="4" id="KW-0121">Carboxypeptidase</keyword>
<dbReference type="EMBL" id="JBEPSH010000003">
    <property type="protein sequence ID" value="MET4576680.1"/>
    <property type="molecule type" value="Genomic_DNA"/>
</dbReference>
<dbReference type="GO" id="GO:0009002">
    <property type="term" value="F:serine-type D-Ala-D-Ala carboxypeptidase activity"/>
    <property type="evidence" value="ECO:0007669"/>
    <property type="project" value="UniProtKB-EC"/>
</dbReference>
<evidence type="ECO:0000313" key="5">
    <source>
        <dbReference type="Proteomes" id="UP001549320"/>
    </source>
</evidence>
<gene>
    <name evidence="4" type="ORF">ABIE13_001789</name>
</gene>
<dbReference type="PANTHER" id="PTHR32282:SF33">
    <property type="entry name" value="PEPTIDOGLYCAN GLYCOSYLTRANSFERASE"/>
    <property type="match status" value="1"/>
</dbReference>
<dbReference type="EC" id="2.4.1.129" evidence="4"/>
<evidence type="ECO:0000259" key="3">
    <source>
        <dbReference type="Pfam" id="PF00912"/>
    </source>
</evidence>
<protein>
    <submittedName>
        <fullName evidence="4">Penicillin-binding protein 1A</fullName>
        <ecNumber evidence="4">2.4.1.129</ecNumber>
        <ecNumber evidence="4">3.4.16.4</ecNumber>
    </submittedName>
</protein>
<dbReference type="InterPro" id="IPR023346">
    <property type="entry name" value="Lysozyme-like_dom_sf"/>
</dbReference>
<comment type="pathway">
    <text evidence="1">Cell wall biogenesis; peptidoglycan biosynthesis.</text>
</comment>
<evidence type="ECO:0000256" key="1">
    <source>
        <dbReference type="ARBA" id="ARBA00004752"/>
    </source>
</evidence>
<dbReference type="Pfam" id="PF00912">
    <property type="entry name" value="Transgly"/>
    <property type="match status" value="1"/>
</dbReference>